<dbReference type="PANTHER" id="PTHR46172">
    <property type="entry name" value="DNA POLYMERASE EPSILON SUBUNIT 3"/>
    <property type="match status" value="1"/>
</dbReference>
<feature type="compositionally biased region" description="Polar residues" evidence="4">
    <location>
        <begin position="109"/>
        <end position="118"/>
    </location>
</feature>
<dbReference type="Pfam" id="PF00808">
    <property type="entry name" value="CBFD_NFYB_HMF"/>
    <property type="match status" value="1"/>
</dbReference>
<dbReference type="GO" id="GO:0006272">
    <property type="term" value="P:leading strand elongation"/>
    <property type="evidence" value="ECO:0007669"/>
    <property type="project" value="TreeGrafter"/>
</dbReference>
<evidence type="ECO:0000256" key="2">
    <source>
        <dbReference type="ARBA" id="ARBA00023242"/>
    </source>
</evidence>
<evidence type="ECO:0000313" key="6">
    <source>
        <dbReference type="EMBL" id="KAG5679054.1"/>
    </source>
</evidence>
<dbReference type="Gene3D" id="1.10.20.10">
    <property type="entry name" value="Histone, subunit A"/>
    <property type="match status" value="1"/>
</dbReference>
<dbReference type="EMBL" id="JADBJN010000002">
    <property type="protein sequence ID" value="KAG5679054.1"/>
    <property type="molecule type" value="Genomic_DNA"/>
</dbReference>
<sequence length="132" mass="14714">MSAADEKISDLQLPIASVARLIKEALPNGAIAKQEAKLAIARAASVFVLFLTSATIDVTTSSNQKTLMAQHVFNALKEIEFEMFLPELQKSLETYRQAMKNKKDRKSINDASENNTENQIEDEEDVIQIDDD</sequence>
<evidence type="ECO:0000313" key="7">
    <source>
        <dbReference type="Proteomes" id="UP001107558"/>
    </source>
</evidence>
<accession>A0A9J6CBQ8</accession>
<name>A0A9J6CBQ8_POLVA</name>
<feature type="compositionally biased region" description="Acidic residues" evidence="4">
    <location>
        <begin position="119"/>
        <end position="132"/>
    </location>
</feature>
<organism evidence="6 7">
    <name type="scientific">Polypedilum vanderplanki</name>
    <name type="common">Sleeping chironomid midge</name>
    <dbReference type="NCBI Taxonomy" id="319348"/>
    <lineage>
        <taxon>Eukaryota</taxon>
        <taxon>Metazoa</taxon>
        <taxon>Ecdysozoa</taxon>
        <taxon>Arthropoda</taxon>
        <taxon>Hexapoda</taxon>
        <taxon>Insecta</taxon>
        <taxon>Pterygota</taxon>
        <taxon>Neoptera</taxon>
        <taxon>Endopterygota</taxon>
        <taxon>Diptera</taxon>
        <taxon>Nematocera</taxon>
        <taxon>Chironomoidea</taxon>
        <taxon>Chironomidae</taxon>
        <taxon>Chironominae</taxon>
        <taxon>Polypedilum</taxon>
        <taxon>Polypedilum</taxon>
    </lineage>
</organism>
<dbReference type="SUPFAM" id="SSF47113">
    <property type="entry name" value="Histone-fold"/>
    <property type="match status" value="1"/>
</dbReference>
<dbReference type="InterPro" id="IPR003958">
    <property type="entry name" value="CBFA_NFYB_domain"/>
</dbReference>
<dbReference type="GO" id="GO:0008623">
    <property type="term" value="C:CHRAC"/>
    <property type="evidence" value="ECO:0007669"/>
    <property type="project" value="TreeGrafter"/>
</dbReference>
<dbReference type="GO" id="GO:0031490">
    <property type="term" value="F:chromatin DNA binding"/>
    <property type="evidence" value="ECO:0007669"/>
    <property type="project" value="TreeGrafter"/>
</dbReference>
<dbReference type="GO" id="GO:0008622">
    <property type="term" value="C:epsilon DNA polymerase complex"/>
    <property type="evidence" value="ECO:0007669"/>
    <property type="project" value="TreeGrafter"/>
</dbReference>
<feature type="region of interest" description="Disordered" evidence="4">
    <location>
        <begin position="100"/>
        <end position="132"/>
    </location>
</feature>
<evidence type="ECO:0000259" key="5">
    <source>
        <dbReference type="Pfam" id="PF00808"/>
    </source>
</evidence>
<evidence type="ECO:0000256" key="3">
    <source>
        <dbReference type="ARBA" id="ARBA00039793"/>
    </source>
</evidence>
<dbReference type="CDD" id="cd22928">
    <property type="entry name" value="HFD_POLE3_DPB4"/>
    <property type="match status" value="1"/>
</dbReference>
<dbReference type="InterPro" id="IPR051377">
    <property type="entry name" value="DNA_Pol-Epsilon_Subunit"/>
</dbReference>
<dbReference type="PANTHER" id="PTHR46172:SF1">
    <property type="entry name" value="DNA POLYMERASE EPSILON SUBUNIT 3"/>
    <property type="match status" value="1"/>
</dbReference>
<dbReference type="AlphaFoldDB" id="A0A9J6CBQ8"/>
<keyword evidence="2" id="KW-0539">Nucleus</keyword>
<dbReference type="GO" id="GO:0046982">
    <property type="term" value="F:protein heterodimerization activity"/>
    <property type="evidence" value="ECO:0007669"/>
    <property type="project" value="InterPro"/>
</dbReference>
<comment type="subcellular location">
    <subcellularLocation>
        <location evidence="1">Nucleus</location>
    </subcellularLocation>
</comment>
<dbReference type="InterPro" id="IPR009072">
    <property type="entry name" value="Histone-fold"/>
</dbReference>
<evidence type="ECO:0000256" key="1">
    <source>
        <dbReference type="ARBA" id="ARBA00004123"/>
    </source>
</evidence>
<dbReference type="OrthoDB" id="1707486at2759"/>
<keyword evidence="7" id="KW-1185">Reference proteome</keyword>
<comment type="caution">
    <text evidence="6">The sequence shown here is derived from an EMBL/GenBank/DDBJ whole genome shotgun (WGS) entry which is preliminary data.</text>
</comment>
<proteinExistence type="predicted"/>
<dbReference type="GO" id="GO:0006974">
    <property type="term" value="P:DNA damage response"/>
    <property type="evidence" value="ECO:0007669"/>
    <property type="project" value="TreeGrafter"/>
</dbReference>
<protein>
    <recommendedName>
        <fullName evidence="3">DNA polymerase epsilon subunit 3</fullName>
    </recommendedName>
</protein>
<dbReference type="Proteomes" id="UP001107558">
    <property type="component" value="Chromosome 2"/>
</dbReference>
<feature type="domain" description="Transcription factor CBF/NF-Y/archaeal histone" evidence="5">
    <location>
        <begin position="12"/>
        <end position="76"/>
    </location>
</feature>
<gene>
    <name evidence="6" type="ORF">PVAND_008651</name>
</gene>
<reference evidence="6" key="1">
    <citation type="submission" date="2021-03" db="EMBL/GenBank/DDBJ databases">
        <title>Chromosome level genome of the anhydrobiotic midge Polypedilum vanderplanki.</title>
        <authorList>
            <person name="Yoshida Y."/>
            <person name="Kikawada T."/>
            <person name="Gusev O."/>
        </authorList>
    </citation>
    <scope>NUCLEOTIDE SEQUENCE</scope>
    <source>
        <strain evidence="6">NIAS01</strain>
        <tissue evidence="6">Whole body or cell culture</tissue>
    </source>
</reference>
<dbReference type="GO" id="GO:0031507">
    <property type="term" value="P:heterochromatin formation"/>
    <property type="evidence" value="ECO:0007669"/>
    <property type="project" value="TreeGrafter"/>
</dbReference>
<evidence type="ECO:0000256" key="4">
    <source>
        <dbReference type="SAM" id="MobiDB-lite"/>
    </source>
</evidence>